<dbReference type="AlphaFoldDB" id="A0A4Y2S4T0"/>
<dbReference type="EMBL" id="BGPR01019673">
    <property type="protein sequence ID" value="GBN82606.1"/>
    <property type="molecule type" value="Genomic_DNA"/>
</dbReference>
<reference evidence="1 2" key="1">
    <citation type="journal article" date="2019" name="Sci. Rep.">
        <title>Orb-weaving spider Araneus ventricosus genome elucidates the spidroin gene catalogue.</title>
        <authorList>
            <person name="Kono N."/>
            <person name="Nakamura H."/>
            <person name="Ohtoshi R."/>
            <person name="Moran D.A.P."/>
            <person name="Shinohara A."/>
            <person name="Yoshida Y."/>
            <person name="Fujiwara M."/>
            <person name="Mori M."/>
            <person name="Tomita M."/>
            <person name="Arakawa K."/>
        </authorList>
    </citation>
    <scope>NUCLEOTIDE SEQUENCE [LARGE SCALE GENOMIC DNA]</scope>
</reference>
<evidence type="ECO:0000313" key="1">
    <source>
        <dbReference type="EMBL" id="GBN82606.1"/>
    </source>
</evidence>
<protein>
    <submittedName>
        <fullName evidence="1">Uncharacterized protein</fullName>
    </submittedName>
</protein>
<name>A0A4Y2S4T0_ARAVE</name>
<evidence type="ECO:0000313" key="2">
    <source>
        <dbReference type="Proteomes" id="UP000499080"/>
    </source>
</evidence>
<dbReference type="Proteomes" id="UP000499080">
    <property type="component" value="Unassembled WGS sequence"/>
</dbReference>
<keyword evidence="2" id="KW-1185">Reference proteome</keyword>
<proteinExistence type="predicted"/>
<gene>
    <name evidence="1" type="ORF">AVEN_14862_1</name>
</gene>
<organism evidence="1 2">
    <name type="scientific">Araneus ventricosus</name>
    <name type="common">Orbweaver spider</name>
    <name type="synonym">Epeira ventricosa</name>
    <dbReference type="NCBI Taxonomy" id="182803"/>
    <lineage>
        <taxon>Eukaryota</taxon>
        <taxon>Metazoa</taxon>
        <taxon>Ecdysozoa</taxon>
        <taxon>Arthropoda</taxon>
        <taxon>Chelicerata</taxon>
        <taxon>Arachnida</taxon>
        <taxon>Araneae</taxon>
        <taxon>Araneomorphae</taxon>
        <taxon>Entelegynae</taxon>
        <taxon>Araneoidea</taxon>
        <taxon>Araneidae</taxon>
        <taxon>Araneus</taxon>
    </lineage>
</organism>
<comment type="caution">
    <text evidence="1">The sequence shown here is derived from an EMBL/GenBank/DDBJ whole genome shotgun (WGS) entry which is preliminary data.</text>
</comment>
<sequence length="192" mass="21938">MQQKLFDICRCKCHDFDIRRCEKVYKVPKAKRVFLNNKRSSRIMESGSSDVKETRRLRKREQICIDPESRSCNCPEEVGNTFDLLSNENHQIPKTAISLSAQSEERNDSSTETEVGSNVATSRSAVCQNRILYARVAECDQYGESDRAAVAIVSADLQDAGQLKNDDLTFVVDRSKIRRERKTVRNELKSDI</sequence>
<accession>A0A4Y2S4T0</accession>